<accession>G3H8R4</accession>
<gene>
    <name evidence="1" type="ORF">I79_006774</name>
</gene>
<dbReference type="InParanoid" id="G3H8R4"/>
<organism evidence="1 2">
    <name type="scientific">Cricetulus griseus</name>
    <name type="common">Chinese hamster</name>
    <name type="synonym">Cricetulus barabensis griseus</name>
    <dbReference type="NCBI Taxonomy" id="10029"/>
    <lineage>
        <taxon>Eukaryota</taxon>
        <taxon>Metazoa</taxon>
        <taxon>Chordata</taxon>
        <taxon>Craniata</taxon>
        <taxon>Vertebrata</taxon>
        <taxon>Euteleostomi</taxon>
        <taxon>Mammalia</taxon>
        <taxon>Eutheria</taxon>
        <taxon>Euarchontoglires</taxon>
        <taxon>Glires</taxon>
        <taxon>Rodentia</taxon>
        <taxon>Myomorpha</taxon>
        <taxon>Muroidea</taxon>
        <taxon>Cricetidae</taxon>
        <taxon>Cricetinae</taxon>
        <taxon>Cricetulus</taxon>
    </lineage>
</organism>
<name>G3H8R4_CRIGR</name>
<proteinExistence type="predicted"/>
<protein>
    <submittedName>
        <fullName evidence="1">Uncharacterized protein</fullName>
    </submittedName>
</protein>
<evidence type="ECO:0000313" key="2">
    <source>
        <dbReference type="Proteomes" id="UP000001075"/>
    </source>
</evidence>
<dbReference type="EMBL" id="JH000218">
    <property type="protein sequence ID" value="EGW04621.1"/>
    <property type="molecule type" value="Genomic_DNA"/>
</dbReference>
<evidence type="ECO:0000313" key="1">
    <source>
        <dbReference type="EMBL" id="EGW04621.1"/>
    </source>
</evidence>
<reference evidence="2" key="1">
    <citation type="journal article" date="2011" name="Nat. Biotechnol.">
        <title>The genomic sequence of the Chinese hamster ovary (CHO)-K1 cell line.</title>
        <authorList>
            <person name="Xu X."/>
            <person name="Nagarajan H."/>
            <person name="Lewis N.E."/>
            <person name="Pan S."/>
            <person name="Cai Z."/>
            <person name="Liu X."/>
            <person name="Chen W."/>
            <person name="Xie M."/>
            <person name="Wang W."/>
            <person name="Hammond S."/>
            <person name="Andersen M.R."/>
            <person name="Neff N."/>
            <person name="Passarelli B."/>
            <person name="Koh W."/>
            <person name="Fan H.C."/>
            <person name="Wang J."/>
            <person name="Gui Y."/>
            <person name="Lee K.H."/>
            <person name="Betenbaugh M.J."/>
            <person name="Quake S.R."/>
            <person name="Famili I."/>
            <person name="Palsson B.O."/>
            <person name="Wang J."/>
        </authorList>
    </citation>
    <scope>NUCLEOTIDE SEQUENCE [LARGE SCALE GENOMIC DNA]</scope>
    <source>
        <strain evidence="2">CHO K1 cell line</strain>
    </source>
</reference>
<dbReference type="AlphaFoldDB" id="G3H8R4"/>
<sequence>MRKPCPGSRKLWLETGLTCPEKYPGTDLHMHTMLDHWHLQNTSTVNRISS</sequence>
<dbReference type="Proteomes" id="UP000001075">
    <property type="component" value="Unassembled WGS sequence"/>
</dbReference>